<keyword evidence="2" id="KW-1185">Reference proteome</keyword>
<evidence type="ECO:0000313" key="2">
    <source>
        <dbReference type="Proteomes" id="UP001062846"/>
    </source>
</evidence>
<accession>A0ACC0PID0</accession>
<gene>
    <name evidence="1" type="ORF">RHMOL_Rhmol03G0209000</name>
</gene>
<sequence length="1130" mass="123563">MGKQKQQVISRFFAPKPKLPSPSTSPSESPLLPNPPTPPPKITATATFSPSKRLRNSNLTSPTSSSPSKTPRLSSPDPSLHQKFLNKLLEPTEDLVSSFQKNPLSNPKYTPLEQQVVELKEKYPDVLLMVEVGYRYRFFGGDAENAARVLGIYAHVDHNFLTASVPTFRLNVHVRRLVSAGYKVGVVKQSETAAIKAHGSNRLGPFCRGLSALYTKATLEAAEDVGGGEEGCGSSSNYLVCVVEKGVGGENGKESGVDDVRIGVVGVEISTGDVVYGEFNDNLMRAGLEAFILSLSPAELLLVEPLSKQTEKLLLAYAGPASNVRVERASRYCFNEGGALADVMSLYENTSENGLGDQQEEGTEVREQGNSHMAIEGIMAMPDFTVQALALLIRHLKQFGFERILSLGASFRPFSGTMEMTLSANSIQQLELLKNNSDGSESGSLLHCMNHTLTIFGSRLLRHWVSHPLCDRNMILARLDAVSEIAESVGSSSSKASRSLSNIDEGGHDVTFVQPDFSYLLSSVLTALGRSPDIQRGITRIFHQTATASEFVAVIQALLVAGKQLQQLHIEEEGKSKSVSRKTVHSVLLRKLILTASSSSVISNAAKLLSALNKEAADRGDLLNLFNISSGRFPEVAEAGTTVQLAKEKLDSMIVLYRKQLGMHKLEFMSVSGTTHLIEMPSDVKVPLDWVKVNSTKKTIRYHPPEVLTALDHLTLAQEELGVVCRGAWDGFLKAFGTYYGEFQSAVQALSALDCLHSLAILSRNKNYIRPVFVNDAEPVQIHISAGRHPVMETILQDNFVPNDTHLHAAGEFCQIVTGPNMGGKSCYIRQVAQIAIMAQVGSFVPASSAKLHVLDSIHTRMGASDSIQQGRSTFLEEMSEASTIIHHCTPQSLVIIDELGRGTSTHDGVAIAYATLHHLLAQKRCMVLFVTHYPKIVDIKNEFPGSVGAYHVSYMTSQSVTDVMDSNDKNGDKMDHQDVTYLYKLVPGVSERSFGFKVAQLAQKMVKGSYGHYEIGGNMTLAAQSLPPSCIRRAIVMATKLEVAVGKREESRLALKSRDENPETQENVLKSQDCPLARGFEIEELTDNYRVFFENINSALGDGDLANCFRFLKRARSIGMELVNEYKTI</sequence>
<comment type="caution">
    <text evidence="1">The sequence shown here is derived from an EMBL/GenBank/DDBJ whole genome shotgun (WGS) entry which is preliminary data.</text>
</comment>
<dbReference type="Proteomes" id="UP001062846">
    <property type="component" value="Chromosome 3"/>
</dbReference>
<reference evidence="1" key="1">
    <citation type="submission" date="2022-02" db="EMBL/GenBank/DDBJ databases">
        <title>Plant Genome Project.</title>
        <authorList>
            <person name="Zhang R.-G."/>
        </authorList>
    </citation>
    <scope>NUCLEOTIDE SEQUENCE</scope>
    <source>
        <strain evidence="1">AT1</strain>
    </source>
</reference>
<dbReference type="EMBL" id="CM046390">
    <property type="protein sequence ID" value="KAI8564782.1"/>
    <property type="molecule type" value="Genomic_DNA"/>
</dbReference>
<name>A0ACC0PID0_RHOML</name>
<protein>
    <submittedName>
        <fullName evidence="1">Uncharacterized protein</fullName>
    </submittedName>
</protein>
<evidence type="ECO:0000313" key="1">
    <source>
        <dbReference type="EMBL" id="KAI8564782.1"/>
    </source>
</evidence>
<organism evidence="1 2">
    <name type="scientific">Rhododendron molle</name>
    <name type="common">Chinese azalea</name>
    <name type="synonym">Azalea mollis</name>
    <dbReference type="NCBI Taxonomy" id="49168"/>
    <lineage>
        <taxon>Eukaryota</taxon>
        <taxon>Viridiplantae</taxon>
        <taxon>Streptophyta</taxon>
        <taxon>Embryophyta</taxon>
        <taxon>Tracheophyta</taxon>
        <taxon>Spermatophyta</taxon>
        <taxon>Magnoliopsida</taxon>
        <taxon>eudicotyledons</taxon>
        <taxon>Gunneridae</taxon>
        <taxon>Pentapetalae</taxon>
        <taxon>asterids</taxon>
        <taxon>Ericales</taxon>
        <taxon>Ericaceae</taxon>
        <taxon>Ericoideae</taxon>
        <taxon>Rhodoreae</taxon>
        <taxon>Rhododendron</taxon>
    </lineage>
</organism>
<proteinExistence type="predicted"/>